<evidence type="ECO:0008006" key="3">
    <source>
        <dbReference type="Google" id="ProtNLM"/>
    </source>
</evidence>
<name>A0A238ZVZ7_9FIRM</name>
<organism evidence="1 2">
    <name type="scientific">Anaerovirgula multivorans</name>
    <dbReference type="NCBI Taxonomy" id="312168"/>
    <lineage>
        <taxon>Bacteria</taxon>
        <taxon>Bacillati</taxon>
        <taxon>Bacillota</taxon>
        <taxon>Clostridia</taxon>
        <taxon>Peptostreptococcales</taxon>
        <taxon>Natronincolaceae</taxon>
        <taxon>Anaerovirgula</taxon>
    </lineage>
</organism>
<accession>A0A238ZVZ7</accession>
<keyword evidence="2" id="KW-1185">Reference proteome</keyword>
<dbReference type="Pfam" id="PF12982">
    <property type="entry name" value="DUF3866"/>
    <property type="match status" value="1"/>
</dbReference>
<reference evidence="1 2" key="1">
    <citation type="submission" date="2017-06" db="EMBL/GenBank/DDBJ databases">
        <authorList>
            <person name="Kim H.J."/>
            <person name="Triplett B.A."/>
        </authorList>
    </citation>
    <scope>NUCLEOTIDE SEQUENCE [LARGE SCALE GENOMIC DNA]</scope>
    <source>
        <strain evidence="1 2">SCA</strain>
    </source>
</reference>
<dbReference type="EMBL" id="FZOJ01000001">
    <property type="protein sequence ID" value="SNR87068.1"/>
    <property type="molecule type" value="Genomic_DNA"/>
</dbReference>
<dbReference type="InterPro" id="IPR024479">
    <property type="entry name" value="DUF3866"/>
</dbReference>
<dbReference type="AlphaFoldDB" id="A0A238ZVZ7"/>
<dbReference type="RefSeq" id="WP_330396944.1">
    <property type="nucleotide sequence ID" value="NZ_FZOJ01000001.1"/>
</dbReference>
<protein>
    <recommendedName>
        <fullName evidence="3">DUF3866 domain-containing protein</fullName>
    </recommendedName>
</protein>
<evidence type="ECO:0000313" key="1">
    <source>
        <dbReference type="EMBL" id="SNR87068.1"/>
    </source>
</evidence>
<gene>
    <name evidence="1" type="ORF">SAMN05446037_1001136</name>
</gene>
<proteinExistence type="predicted"/>
<sequence length="363" mass="40249">MMISMKLGKVVKILSKVAERTKIIVSIDEKDELAINYNFMTGDIQVNDEVILNTTAVELNLGTGGYHFVVYNLNYTYQQLNGKGHIMKCRYSPLQLKVFTAEEQESPNHEVFHNFVTLDRLPVLVGTLHSMVAPIAATIKHMNLNVKIAYIMTDAAALPIYFSDTVYNLKNKGLIDTTITVGHAFGGDIETVNIYNGLISAKEIAKCDIAIVAMGPGIVGTGTPYGFSGIEQGQIIDIVNDLDGLPIGIPRISFGDQRQRHYGVSHHSLTIFSKITKTRCQLVLPVLSIKEQNYIYNQIESLKINEKHNIIEVDGSILSNALDRFNLTVKTMGRGYAEDSAFFLACSAAAVYSYNQLFNDDKK</sequence>
<dbReference type="Proteomes" id="UP000198304">
    <property type="component" value="Unassembled WGS sequence"/>
</dbReference>
<evidence type="ECO:0000313" key="2">
    <source>
        <dbReference type="Proteomes" id="UP000198304"/>
    </source>
</evidence>